<dbReference type="EMBL" id="MU157892">
    <property type="protein sequence ID" value="KAF9524837.1"/>
    <property type="molecule type" value="Genomic_DNA"/>
</dbReference>
<gene>
    <name evidence="1" type="ORF">CPB83DRAFT_897507</name>
</gene>
<comment type="caution">
    <text evidence="1">The sequence shown here is derived from an EMBL/GenBank/DDBJ whole genome shotgun (WGS) entry which is preliminary data.</text>
</comment>
<keyword evidence="2" id="KW-1185">Reference proteome</keyword>
<name>A0A9P6JL16_9AGAR</name>
<dbReference type="AlphaFoldDB" id="A0A9P6JL16"/>
<reference evidence="1" key="1">
    <citation type="submission" date="2020-11" db="EMBL/GenBank/DDBJ databases">
        <authorList>
            <consortium name="DOE Joint Genome Institute"/>
            <person name="Ahrendt S."/>
            <person name="Riley R."/>
            <person name="Andreopoulos W."/>
            <person name="Labutti K."/>
            <person name="Pangilinan J."/>
            <person name="Ruiz-Duenas F.J."/>
            <person name="Barrasa J.M."/>
            <person name="Sanchez-Garcia M."/>
            <person name="Camarero S."/>
            <person name="Miyauchi S."/>
            <person name="Serrano A."/>
            <person name="Linde D."/>
            <person name="Babiker R."/>
            <person name="Drula E."/>
            <person name="Ayuso-Fernandez I."/>
            <person name="Pacheco R."/>
            <person name="Padilla G."/>
            <person name="Ferreira P."/>
            <person name="Barriuso J."/>
            <person name="Kellner H."/>
            <person name="Castanera R."/>
            <person name="Alfaro M."/>
            <person name="Ramirez L."/>
            <person name="Pisabarro A.G."/>
            <person name="Kuo A."/>
            <person name="Tritt A."/>
            <person name="Lipzen A."/>
            <person name="He G."/>
            <person name="Yan M."/>
            <person name="Ng V."/>
            <person name="Cullen D."/>
            <person name="Martin F."/>
            <person name="Rosso M.-N."/>
            <person name="Henrissat B."/>
            <person name="Hibbett D."/>
            <person name="Martinez A.T."/>
            <person name="Grigoriev I.V."/>
        </authorList>
    </citation>
    <scope>NUCLEOTIDE SEQUENCE</scope>
    <source>
        <strain evidence="1">CBS 506.95</strain>
    </source>
</reference>
<evidence type="ECO:0000313" key="2">
    <source>
        <dbReference type="Proteomes" id="UP000807306"/>
    </source>
</evidence>
<evidence type="ECO:0000313" key="1">
    <source>
        <dbReference type="EMBL" id="KAF9524837.1"/>
    </source>
</evidence>
<sequence>MPQVHLTYVEFHGKQDLANLEVWKNILIHGIGASTVDGAWSKIDPIFVLTLDHVLHHNPGIQPTFDDSQNLIHRLHVLEYASSLLRYYLTTTFANRDDWMAPRLVCYKPHIPMVDQFHNARGTFRSSILQIQHRIYIQLVMKEYATSHRVVKLLVHQTTGFNPNIVALTLLCHLTVAIIVITSRQGRPDIKLSTLESLARGLSQTRMVVTENELTMDCRQLVLEYLDRPSVSEAEIDAVREIRKFAVVKAWSDLGGKTNETPSYENISSWTRSPYLRELLSEPIRLHNSSSILSDNNVYSQTAQTSIDYIM</sequence>
<organism evidence="1 2">
    <name type="scientific">Crepidotus variabilis</name>
    <dbReference type="NCBI Taxonomy" id="179855"/>
    <lineage>
        <taxon>Eukaryota</taxon>
        <taxon>Fungi</taxon>
        <taxon>Dikarya</taxon>
        <taxon>Basidiomycota</taxon>
        <taxon>Agaricomycotina</taxon>
        <taxon>Agaricomycetes</taxon>
        <taxon>Agaricomycetidae</taxon>
        <taxon>Agaricales</taxon>
        <taxon>Agaricineae</taxon>
        <taxon>Crepidotaceae</taxon>
        <taxon>Crepidotus</taxon>
    </lineage>
</organism>
<protein>
    <submittedName>
        <fullName evidence="1">Uncharacterized protein</fullName>
    </submittedName>
</protein>
<dbReference type="Proteomes" id="UP000807306">
    <property type="component" value="Unassembled WGS sequence"/>
</dbReference>
<accession>A0A9P6JL16</accession>
<proteinExistence type="predicted"/>